<dbReference type="AlphaFoldDB" id="A0A371E9D4"/>
<organism evidence="1 2">
    <name type="scientific">Mucuna pruriens</name>
    <name type="common">Velvet bean</name>
    <name type="synonym">Dolichos pruriens</name>
    <dbReference type="NCBI Taxonomy" id="157652"/>
    <lineage>
        <taxon>Eukaryota</taxon>
        <taxon>Viridiplantae</taxon>
        <taxon>Streptophyta</taxon>
        <taxon>Embryophyta</taxon>
        <taxon>Tracheophyta</taxon>
        <taxon>Spermatophyta</taxon>
        <taxon>Magnoliopsida</taxon>
        <taxon>eudicotyledons</taxon>
        <taxon>Gunneridae</taxon>
        <taxon>Pentapetalae</taxon>
        <taxon>rosids</taxon>
        <taxon>fabids</taxon>
        <taxon>Fabales</taxon>
        <taxon>Fabaceae</taxon>
        <taxon>Papilionoideae</taxon>
        <taxon>50 kb inversion clade</taxon>
        <taxon>NPAAA clade</taxon>
        <taxon>indigoferoid/millettioid clade</taxon>
        <taxon>Phaseoleae</taxon>
        <taxon>Mucuna</taxon>
    </lineage>
</organism>
<sequence length="62" mass="7247">MTTNLSAKPFQDLTRHLGLKVNEILNLFLQRNPTTKDRKVHIKHLYSSYHFLGKIFGFAYSP</sequence>
<comment type="caution">
    <text evidence="1">The sequence shown here is derived from an EMBL/GenBank/DDBJ whole genome shotgun (WGS) entry which is preliminary data.</text>
</comment>
<evidence type="ECO:0000313" key="2">
    <source>
        <dbReference type="Proteomes" id="UP000257109"/>
    </source>
</evidence>
<proteinExistence type="predicted"/>
<accession>A0A371E9D4</accession>
<dbReference type="Proteomes" id="UP000257109">
    <property type="component" value="Unassembled WGS sequence"/>
</dbReference>
<reference evidence="1" key="1">
    <citation type="submission" date="2018-05" db="EMBL/GenBank/DDBJ databases">
        <title>Draft genome of Mucuna pruriens seed.</title>
        <authorList>
            <person name="Nnadi N.E."/>
            <person name="Vos R."/>
            <person name="Hasami M.H."/>
            <person name="Devisetty U.K."/>
            <person name="Aguiy J.C."/>
        </authorList>
    </citation>
    <scope>NUCLEOTIDE SEQUENCE [LARGE SCALE GENOMIC DNA]</scope>
    <source>
        <strain evidence="1">JCA_2017</strain>
    </source>
</reference>
<name>A0A371E9D4_MUCPR</name>
<feature type="non-terminal residue" evidence="1">
    <location>
        <position position="1"/>
    </location>
</feature>
<gene>
    <name evidence="1" type="ORF">CR513_58998</name>
</gene>
<keyword evidence="2" id="KW-1185">Reference proteome</keyword>
<dbReference type="EMBL" id="QJKJ01015367">
    <property type="protein sequence ID" value="RDX62641.1"/>
    <property type="molecule type" value="Genomic_DNA"/>
</dbReference>
<evidence type="ECO:0000313" key="1">
    <source>
        <dbReference type="EMBL" id="RDX62641.1"/>
    </source>
</evidence>
<protein>
    <submittedName>
        <fullName evidence="1">Uncharacterized protein</fullName>
    </submittedName>
</protein>